<evidence type="ECO:0000313" key="1">
    <source>
        <dbReference type="EMBL" id="KAJ3527647.1"/>
    </source>
</evidence>
<sequence>MSVTDYAPNGTSDEAAENWSSRYPDIGLEHLFNYQPGGMHPVHLHDRLGKDGRYRVIHKLGHGGFGVIWLCRDVAAKLSRYVAVKILAADIVPEECQELQFIKIAESLDLDANEDIAASICLPSDHFQINGPNGYHICFVYPVLGPRVSHGVFSSKDRDKTLRNICYTVVKLFGFLHRKSICHGDLTAGNILHQVHGLDGLSEDEVLRILGAPVRNPILKNITTAHDEPSIPQYLVYPIKWGDVPSHHISEQPSIIDFGESFNESKPPEEVGIPLAYRSPELILENKIGVSVDIWALGCTIFEIRTGRKLFATFDNDDDCSLDAIVEVLGKLPEPWWSTTWEGRTIFYPDDAGENDIARAAPEPDPNVTVHPSVAEGARSIEDKLAPGVWYMSSDSPEDLHRDIPQEEIKILADLLRRFLRYNPKERVGAEAALEHEWFRM</sequence>
<proteinExistence type="predicted"/>
<accession>A0ACC1RXH9</accession>
<organism evidence="1 2">
    <name type="scientific">Fusarium decemcellulare</name>
    <dbReference type="NCBI Taxonomy" id="57161"/>
    <lineage>
        <taxon>Eukaryota</taxon>
        <taxon>Fungi</taxon>
        <taxon>Dikarya</taxon>
        <taxon>Ascomycota</taxon>
        <taxon>Pezizomycotina</taxon>
        <taxon>Sordariomycetes</taxon>
        <taxon>Hypocreomycetidae</taxon>
        <taxon>Hypocreales</taxon>
        <taxon>Nectriaceae</taxon>
        <taxon>Fusarium</taxon>
        <taxon>Fusarium decemcellulare species complex</taxon>
    </lineage>
</organism>
<dbReference type="EMBL" id="JANRMS010001526">
    <property type="protein sequence ID" value="KAJ3527647.1"/>
    <property type="molecule type" value="Genomic_DNA"/>
</dbReference>
<protein>
    <submittedName>
        <fullName evidence="1">Uncharacterized protein</fullName>
    </submittedName>
</protein>
<keyword evidence="2" id="KW-1185">Reference proteome</keyword>
<gene>
    <name evidence="1" type="ORF">NM208_g10596</name>
</gene>
<evidence type="ECO:0000313" key="2">
    <source>
        <dbReference type="Proteomes" id="UP001148629"/>
    </source>
</evidence>
<name>A0ACC1RXH9_9HYPO</name>
<dbReference type="Proteomes" id="UP001148629">
    <property type="component" value="Unassembled WGS sequence"/>
</dbReference>
<reference evidence="1" key="1">
    <citation type="submission" date="2022-08" db="EMBL/GenBank/DDBJ databases">
        <title>Genome Sequence of Fusarium decemcellulare.</title>
        <authorList>
            <person name="Buettner E."/>
        </authorList>
    </citation>
    <scope>NUCLEOTIDE SEQUENCE</scope>
    <source>
        <strain evidence="1">Babe19</strain>
    </source>
</reference>
<comment type="caution">
    <text evidence="1">The sequence shown here is derived from an EMBL/GenBank/DDBJ whole genome shotgun (WGS) entry which is preliminary data.</text>
</comment>